<keyword evidence="2" id="KW-1133">Transmembrane helix</keyword>
<keyword evidence="4" id="KW-1185">Reference proteome</keyword>
<dbReference type="Proteomes" id="UP000612585">
    <property type="component" value="Unassembled WGS sequence"/>
</dbReference>
<feature type="transmembrane region" description="Helical" evidence="2">
    <location>
        <begin position="146"/>
        <end position="164"/>
    </location>
</feature>
<sequence length="464" mass="48097">MARWLLHGFLDELAVLVAQIIGLLWKLLSATAFTTPDVTTVPQVMAMASNAQTLVDVTFAVAILTAGALVMGHGTVQTRYGVGELAPRLVIGFIAANFAIPICRTLIDSANAITEALTVGDLSTPQTVAQLQDLIGAALGDQTNGLLALIAATMLAVLTAMLLATWLIRIGLLVVLVGIAPIALACHATPFTDPAARLWWRAVLGTLATVVLQVLALSTTMMIFLDPRTNNDALGVPQDPTGTIRLFIVVCLLWVTIRIPGLMRRYVTRGGSGPNVVGMVLRMVTIQRVTGLLRLPVTGRAAAGAAGRAASATAGRAGAGAAGAAATRLPRQLGPAGPSMAAGPSIAPGPAGAARRTLPPPRGAGQGRVARAWPSGRPVWPYTREELAAGVDPYTRTVPRRTPPPARPASSRPPIRARGTAPPPSPAGPRPAIPPGVTPATAMPPTRPKRPPIATGLDHLRGHR</sequence>
<feature type="region of interest" description="Disordered" evidence="1">
    <location>
        <begin position="330"/>
        <end position="377"/>
    </location>
</feature>
<feature type="transmembrane region" description="Helical" evidence="2">
    <location>
        <begin position="198"/>
        <end position="224"/>
    </location>
</feature>
<protein>
    <submittedName>
        <fullName evidence="3">Uncharacterized protein</fullName>
    </submittedName>
</protein>
<dbReference type="EMBL" id="BOPG01000135">
    <property type="protein sequence ID" value="GIJ64884.1"/>
    <property type="molecule type" value="Genomic_DNA"/>
</dbReference>
<accession>A0A8J4E814</accession>
<dbReference type="Pfam" id="PF19590">
    <property type="entry name" value="TrbL_3"/>
    <property type="match status" value="1"/>
</dbReference>
<feature type="compositionally biased region" description="Pro residues" evidence="1">
    <location>
        <begin position="421"/>
        <end position="437"/>
    </location>
</feature>
<dbReference type="AlphaFoldDB" id="A0A8J4E814"/>
<gene>
    <name evidence="3" type="ORF">Vau01_124000</name>
</gene>
<feature type="transmembrane region" description="Helical" evidence="2">
    <location>
        <begin position="244"/>
        <end position="263"/>
    </location>
</feature>
<feature type="compositionally biased region" description="Low complexity" evidence="1">
    <location>
        <begin position="408"/>
        <end position="420"/>
    </location>
</feature>
<evidence type="ECO:0000313" key="3">
    <source>
        <dbReference type="EMBL" id="GIJ64884.1"/>
    </source>
</evidence>
<feature type="region of interest" description="Disordered" evidence="1">
    <location>
        <begin position="391"/>
        <end position="464"/>
    </location>
</feature>
<evidence type="ECO:0000313" key="4">
    <source>
        <dbReference type="Proteomes" id="UP000612585"/>
    </source>
</evidence>
<keyword evidence="2" id="KW-0812">Transmembrane</keyword>
<evidence type="ECO:0000256" key="2">
    <source>
        <dbReference type="SAM" id="Phobius"/>
    </source>
</evidence>
<feature type="transmembrane region" description="Helical" evidence="2">
    <location>
        <begin position="53"/>
        <end position="71"/>
    </location>
</feature>
<dbReference type="RefSeq" id="WP_204014637.1">
    <property type="nucleotide sequence ID" value="NZ_BOPG01000135.1"/>
</dbReference>
<feature type="compositionally biased region" description="Low complexity" evidence="1">
    <location>
        <begin position="330"/>
        <end position="357"/>
    </location>
</feature>
<comment type="caution">
    <text evidence="3">The sequence shown here is derived from an EMBL/GenBank/DDBJ whole genome shotgun (WGS) entry which is preliminary data.</text>
</comment>
<proteinExistence type="predicted"/>
<reference evidence="3" key="1">
    <citation type="submission" date="2021-01" db="EMBL/GenBank/DDBJ databases">
        <title>Whole genome shotgun sequence of Virgisporangium aurantiacum NBRC 16421.</title>
        <authorList>
            <person name="Komaki H."/>
            <person name="Tamura T."/>
        </authorList>
    </citation>
    <scope>NUCLEOTIDE SEQUENCE</scope>
    <source>
        <strain evidence="3">NBRC 16421</strain>
    </source>
</reference>
<name>A0A8J4E814_9ACTN</name>
<keyword evidence="2" id="KW-0472">Membrane</keyword>
<organism evidence="3 4">
    <name type="scientific">Virgisporangium aurantiacum</name>
    <dbReference type="NCBI Taxonomy" id="175570"/>
    <lineage>
        <taxon>Bacteria</taxon>
        <taxon>Bacillati</taxon>
        <taxon>Actinomycetota</taxon>
        <taxon>Actinomycetes</taxon>
        <taxon>Micromonosporales</taxon>
        <taxon>Micromonosporaceae</taxon>
        <taxon>Virgisporangium</taxon>
    </lineage>
</organism>
<evidence type="ECO:0000256" key="1">
    <source>
        <dbReference type="SAM" id="MobiDB-lite"/>
    </source>
</evidence>
<feature type="transmembrane region" description="Helical" evidence="2">
    <location>
        <begin position="170"/>
        <end position="191"/>
    </location>
</feature>
<dbReference type="InterPro" id="IPR045782">
    <property type="entry name" value="TrbL_3"/>
</dbReference>